<dbReference type="EMBL" id="ABWL02000006">
    <property type="protein sequence ID" value="EFE09358.1"/>
    <property type="molecule type" value="Genomic_DNA"/>
</dbReference>
<evidence type="ECO:0000313" key="2">
    <source>
        <dbReference type="Proteomes" id="UP000003880"/>
    </source>
</evidence>
<name>D4BAZ7_9ENTR</name>
<reference evidence="1 2" key="1">
    <citation type="submission" date="2010-02" db="EMBL/GenBank/DDBJ databases">
        <authorList>
            <person name="Weinstock G."/>
            <person name="Sodergren E."/>
            <person name="Clifton S."/>
            <person name="Fulton L."/>
            <person name="Fulton B."/>
            <person name="Courtney L."/>
            <person name="Fronick C."/>
            <person name="Harrison M."/>
            <person name="Strong C."/>
            <person name="Farmer C."/>
            <person name="Delahaunty K."/>
            <person name="Markovic C."/>
            <person name="Hall O."/>
            <person name="Minx P."/>
            <person name="Tomlinson C."/>
            <person name="Mitreva M."/>
            <person name="Nelson J."/>
            <person name="Hou S."/>
            <person name="Wollam A."/>
            <person name="Pepin K.H."/>
            <person name="Johnson M."/>
            <person name="Bhonagiri V."/>
            <person name="Zhang X."/>
            <person name="Suruliraj S."/>
            <person name="Warren W."/>
            <person name="Chinwalla A."/>
            <person name="Mardis E.R."/>
            <person name="Wilson R.K."/>
        </authorList>
    </citation>
    <scope>NUCLEOTIDE SEQUENCE [LARGE SCALE GENOMIC DNA]</scope>
    <source>
        <strain evidence="1 2">ATCC 29220</strain>
    </source>
</reference>
<gene>
    <name evidence="1" type="ORF">CIT292_07644</name>
</gene>
<evidence type="ECO:0000313" key="1">
    <source>
        <dbReference type="EMBL" id="EFE09358.1"/>
    </source>
</evidence>
<dbReference type="RefSeq" id="WP_006685028.1">
    <property type="nucleotide sequence ID" value="NZ_GG730299.1"/>
</dbReference>
<sequence>MNLTPVEPNASELVGRSRVLTEVMLENPDETGPNYILLILLAEQLQRLHDILEADEVRRMQEDESPL</sequence>
<organism evidence="1 2">
    <name type="scientific">Citrobacter youngae ATCC 29220</name>
    <dbReference type="NCBI Taxonomy" id="500640"/>
    <lineage>
        <taxon>Bacteria</taxon>
        <taxon>Pseudomonadati</taxon>
        <taxon>Pseudomonadota</taxon>
        <taxon>Gammaproteobacteria</taxon>
        <taxon>Enterobacterales</taxon>
        <taxon>Enterobacteriaceae</taxon>
        <taxon>Citrobacter</taxon>
        <taxon>Citrobacter freundii complex</taxon>
    </lineage>
</organism>
<dbReference type="AlphaFoldDB" id="D4BAZ7"/>
<dbReference type="Proteomes" id="UP000003880">
    <property type="component" value="Unassembled WGS sequence"/>
</dbReference>
<accession>D4BAZ7</accession>
<comment type="caution">
    <text evidence="1">The sequence shown here is derived from an EMBL/GenBank/DDBJ whole genome shotgun (WGS) entry which is preliminary data.</text>
</comment>
<dbReference type="HOGENOM" id="CLU_2805836_0_0_6"/>
<protein>
    <submittedName>
        <fullName evidence="1">Uncharacterized protein</fullName>
    </submittedName>
</protein>
<proteinExistence type="predicted"/>